<feature type="transmembrane region" description="Helical" evidence="2">
    <location>
        <begin position="209"/>
        <end position="228"/>
    </location>
</feature>
<dbReference type="EMBL" id="AUSU01008922">
    <property type="protein sequence ID" value="EPS58766.1"/>
    <property type="molecule type" value="Genomic_DNA"/>
</dbReference>
<keyword evidence="2" id="KW-1133">Transmembrane helix</keyword>
<name>S8C2Y7_9LAMI</name>
<accession>S8C2Y7</accession>
<proteinExistence type="predicted"/>
<evidence type="ECO:0000313" key="3">
    <source>
        <dbReference type="EMBL" id="EPS58766.1"/>
    </source>
</evidence>
<dbReference type="PANTHER" id="PTHR33736:SF13">
    <property type="entry name" value="OS11G0155100 PROTEIN"/>
    <property type="match status" value="1"/>
</dbReference>
<reference evidence="3 4" key="1">
    <citation type="journal article" date="2013" name="BMC Genomics">
        <title>The miniature genome of a carnivorous plant Genlisea aurea contains a low number of genes and short non-coding sequences.</title>
        <authorList>
            <person name="Leushkin E.V."/>
            <person name="Sutormin R.A."/>
            <person name="Nabieva E.R."/>
            <person name="Penin A.A."/>
            <person name="Kondrashov A.S."/>
            <person name="Logacheva M.D."/>
        </authorList>
    </citation>
    <scope>NUCLEOTIDE SEQUENCE [LARGE SCALE GENOMIC DNA]</scope>
</reference>
<evidence type="ECO:0000256" key="1">
    <source>
        <dbReference type="SAM" id="MobiDB-lite"/>
    </source>
</evidence>
<dbReference type="AlphaFoldDB" id="S8C2Y7"/>
<organism evidence="3 4">
    <name type="scientific">Genlisea aurea</name>
    <dbReference type="NCBI Taxonomy" id="192259"/>
    <lineage>
        <taxon>Eukaryota</taxon>
        <taxon>Viridiplantae</taxon>
        <taxon>Streptophyta</taxon>
        <taxon>Embryophyta</taxon>
        <taxon>Tracheophyta</taxon>
        <taxon>Spermatophyta</taxon>
        <taxon>Magnoliopsida</taxon>
        <taxon>eudicotyledons</taxon>
        <taxon>Gunneridae</taxon>
        <taxon>Pentapetalae</taxon>
        <taxon>asterids</taxon>
        <taxon>lamiids</taxon>
        <taxon>Lamiales</taxon>
        <taxon>Lentibulariaceae</taxon>
        <taxon>Genlisea</taxon>
    </lineage>
</organism>
<evidence type="ECO:0000313" key="4">
    <source>
        <dbReference type="Proteomes" id="UP000015453"/>
    </source>
</evidence>
<comment type="caution">
    <text evidence="3">The sequence shown here is derived from an EMBL/GenBank/DDBJ whole genome shotgun (WGS) entry which is preliminary data.</text>
</comment>
<dbReference type="Proteomes" id="UP000015453">
    <property type="component" value="Unassembled WGS sequence"/>
</dbReference>
<protein>
    <submittedName>
        <fullName evidence="3">Uncharacterized protein</fullName>
    </submittedName>
</protein>
<feature type="region of interest" description="Disordered" evidence="1">
    <location>
        <begin position="174"/>
        <end position="193"/>
    </location>
</feature>
<dbReference type="InterPro" id="IPR045283">
    <property type="entry name" value="AT3G44326-like"/>
</dbReference>
<dbReference type="PANTHER" id="PTHR33736">
    <property type="entry name" value="F-BOX PROTEIN-RELATED"/>
    <property type="match status" value="1"/>
</dbReference>
<keyword evidence="4" id="KW-1185">Reference proteome</keyword>
<dbReference type="OrthoDB" id="671172at2759"/>
<keyword evidence="2" id="KW-0812">Transmembrane</keyword>
<keyword evidence="2" id="KW-0472">Membrane</keyword>
<feature type="non-terminal residue" evidence="3">
    <location>
        <position position="1"/>
    </location>
</feature>
<sequence>IREPPPPPTEIVSAVDIRLRDELIFTKVHTTSAGGAWFQSMPFRIDLLEPKEYVPVRTPPPAGASAADVASQMSLSWILIDPIGRKAVNLSSHLPLSAEPHWLTGEIHARYDTILAGGDVRCSITVTCSAAAADGGETQLNDVSLELEDIDGKRLNGKDSMVIFQAAMEGKKVTGENRAAESQRRNKEYERKRRENTERKLRAESSLDTFCLLTGATIFIAFCCFFLFR</sequence>
<evidence type="ECO:0000256" key="2">
    <source>
        <dbReference type="SAM" id="Phobius"/>
    </source>
</evidence>
<gene>
    <name evidence="3" type="ORF">M569_16046</name>
</gene>